<protein>
    <submittedName>
        <fullName evidence="3">CAP domain-containing protein</fullName>
    </submittedName>
</protein>
<dbReference type="InterPro" id="IPR001283">
    <property type="entry name" value="CRISP-related"/>
</dbReference>
<name>A0AAJ0HX36_9PEZI</name>
<evidence type="ECO:0000313" key="4">
    <source>
        <dbReference type="Proteomes" id="UP001275084"/>
    </source>
</evidence>
<evidence type="ECO:0000259" key="2">
    <source>
        <dbReference type="SMART" id="SM00198"/>
    </source>
</evidence>
<dbReference type="GO" id="GO:0005576">
    <property type="term" value="C:extracellular region"/>
    <property type="evidence" value="ECO:0007669"/>
    <property type="project" value="InterPro"/>
</dbReference>
<dbReference type="FunFam" id="3.40.33.10:FF:000018">
    <property type="entry name" value="SCP-like extracellular protein, putative"/>
    <property type="match status" value="1"/>
</dbReference>
<evidence type="ECO:0000256" key="1">
    <source>
        <dbReference type="SAM" id="MobiDB-lite"/>
    </source>
</evidence>
<dbReference type="PROSITE" id="PS01009">
    <property type="entry name" value="CRISP_1"/>
    <property type="match status" value="1"/>
</dbReference>
<keyword evidence="4" id="KW-1185">Reference proteome</keyword>
<reference evidence="3" key="2">
    <citation type="submission" date="2023-06" db="EMBL/GenBank/DDBJ databases">
        <authorList>
            <consortium name="Lawrence Berkeley National Laboratory"/>
            <person name="Haridas S."/>
            <person name="Hensen N."/>
            <person name="Bonometti L."/>
            <person name="Westerberg I."/>
            <person name="Brannstrom I.O."/>
            <person name="Guillou S."/>
            <person name="Cros-Aarteil S."/>
            <person name="Calhoun S."/>
            <person name="Kuo A."/>
            <person name="Mondo S."/>
            <person name="Pangilinan J."/>
            <person name="Riley R."/>
            <person name="Labutti K."/>
            <person name="Andreopoulos B."/>
            <person name="Lipzen A."/>
            <person name="Chen C."/>
            <person name="Yanf M."/>
            <person name="Daum C."/>
            <person name="Ng V."/>
            <person name="Clum A."/>
            <person name="Steindorff A."/>
            <person name="Ohm R."/>
            <person name="Martin F."/>
            <person name="Silar P."/>
            <person name="Natvig D."/>
            <person name="Lalanne C."/>
            <person name="Gautier V."/>
            <person name="Ament-Velasquez S.L."/>
            <person name="Kruys A."/>
            <person name="Hutchinson M.I."/>
            <person name="Powell A.J."/>
            <person name="Barry K."/>
            <person name="Miller A.N."/>
            <person name="Grigoriev I.V."/>
            <person name="Debuchy R."/>
            <person name="Gladieux P."/>
            <person name="Thoren M.H."/>
            <person name="Johannesson H."/>
        </authorList>
    </citation>
    <scope>NUCLEOTIDE SEQUENCE</scope>
    <source>
        <strain evidence="3">CBS 955.72</strain>
    </source>
</reference>
<accession>A0AAJ0HX36</accession>
<dbReference type="Gene3D" id="3.40.33.10">
    <property type="entry name" value="CAP"/>
    <property type="match status" value="1"/>
</dbReference>
<proteinExistence type="predicted"/>
<dbReference type="InterPro" id="IPR014044">
    <property type="entry name" value="CAP_dom"/>
</dbReference>
<dbReference type="SMART" id="SM00198">
    <property type="entry name" value="SCP"/>
    <property type="match status" value="1"/>
</dbReference>
<dbReference type="EMBL" id="JAUIQD010000001">
    <property type="protein sequence ID" value="KAK3364511.1"/>
    <property type="molecule type" value="Genomic_DNA"/>
</dbReference>
<organism evidence="3 4">
    <name type="scientific">Lasiosphaeria hispida</name>
    <dbReference type="NCBI Taxonomy" id="260671"/>
    <lineage>
        <taxon>Eukaryota</taxon>
        <taxon>Fungi</taxon>
        <taxon>Dikarya</taxon>
        <taxon>Ascomycota</taxon>
        <taxon>Pezizomycotina</taxon>
        <taxon>Sordariomycetes</taxon>
        <taxon>Sordariomycetidae</taxon>
        <taxon>Sordariales</taxon>
        <taxon>Lasiosphaeriaceae</taxon>
        <taxon>Lasiosphaeria</taxon>
    </lineage>
</organism>
<evidence type="ECO:0000313" key="3">
    <source>
        <dbReference type="EMBL" id="KAK3364511.1"/>
    </source>
</evidence>
<gene>
    <name evidence="3" type="ORF">B0T25DRAFT_587749</name>
</gene>
<dbReference type="InterPro" id="IPR035940">
    <property type="entry name" value="CAP_sf"/>
</dbReference>
<feature type="domain" description="SCP" evidence="2">
    <location>
        <begin position="151"/>
        <end position="305"/>
    </location>
</feature>
<dbReference type="SUPFAM" id="SSF55797">
    <property type="entry name" value="PR-1-like"/>
    <property type="match status" value="1"/>
</dbReference>
<dbReference type="PANTHER" id="PTHR10334">
    <property type="entry name" value="CYSTEINE-RICH SECRETORY PROTEIN-RELATED"/>
    <property type="match status" value="1"/>
</dbReference>
<dbReference type="PRINTS" id="PR01217">
    <property type="entry name" value="PRICHEXTENSN"/>
</dbReference>
<dbReference type="CDD" id="cd05380">
    <property type="entry name" value="CAP_euk"/>
    <property type="match status" value="1"/>
</dbReference>
<dbReference type="Pfam" id="PF00188">
    <property type="entry name" value="CAP"/>
    <property type="match status" value="1"/>
</dbReference>
<reference evidence="3" key="1">
    <citation type="journal article" date="2023" name="Mol. Phylogenet. Evol.">
        <title>Genome-scale phylogeny and comparative genomics of the fungal order Sordariales.</title>
        <authorList>
            <person name="Hensen N."/>
            <person name="Bonometti L."/>
            <person name="Westerberg I."/>
            <person name="Brannstrom I.O."/>
            <person name="Guillou S."/>
            <person name="Cros-Aarteil S."/>
            <person name="Calhoun S."/>
            <person name="Haridas S."/>
            <person name="Kuo A."/>
            <person name="Mondo S."/>
            <person name="Pangilinan J."/>
            <person name="Riley R."/>
            <person name="LaButti K."/>
            <person name="Andreopoulos B."/>
            <person name="Lipzen A."/>
            <person name="Chen C."/>
            <person name="Yan M."/>
            <person name="Daum C."/>
            <person name="Ng V."/>
            <person name="Clum A."/>
            <person name="Steindorff A."/>
            <person name="Ohm R.A."/>
            <person name="Martin F."/>
            <person name="Silar P."/>
            <person name="Natvig D.O."/>
            <person name="Lalanne C."/>
            <person name="Gautier V."/>
            <person name="Ament-Velasquez S.L."/>
            <person name="Kruys A."/>
            <person name="Hutchinson M.I."/>
            <person name="Powell A.J."/>
            <person name="Barry K."/>
            <person name="Miller A.N."/>
            <person name="Grigoriev I.V."/>
            <person name="Debuchy R."/>
            <person name="Gladieux P."/>
            <person name="Hiltunen Thoren M."/>
            <person name="Johannesson H."/>
        </authorList>
    </citation>
    <scope>NUCLEOTIDE SEQUENCE</scope>
    <source>
        <strain evidence="3">CBS 955.72</strain>
    </source>
</reference>
<dbReference type="InterPro" id="IPR018244">
    <property type="entry name" value="Allrgn_V5/Tpx1_CS"/>
</dbReference>
<feature type="compositionally biased region" description="Pro residues" evidence="1">
    <location>
        <begin position="71"/>
        <end position="137"/>
    </location>
</feature>
<dbReference type="Proteomes" id="UP001275084">
    <property type="component" value="Unassembled WGS sequence"/>
</dbReference>
<comment type="caution">
    <text evidence="3">The sequence shown here is derived from an EMBL/GenBank/DDBJ whole genome shotgun (WGS) entry which is preliminary data.</text>
</comment>
<sequence length="322" mass="33337">MRSSVLFAASGAVLAVANPLIQRRRLHTHTEVVMEWVTVTVTDGQQPATMFRPGKAHFKPSSTVAIVSTPEPTPEAVPSAPPAVPSPPPPPPPEPTPEPAPAPAPAPEPAPAPAPAPEPAPASPPAPEPAQPAPAPEPVKEAPATAPAGTDYQSIALQHHNSHRFNHSAGALSWGGSYADYALTTAKSCKFEHDLSPGGGGYGQNLAMYASSGDAQSFGANKAVAQAASNFWYNGELNSWPASDYGKPNPDMSQFHSWGHFSQLVWSGTQQVGCASYFCPAGTMVAGMGAWFTVCNYFPAGNMGGAYGKNVLPPLGESTVTA</sequence>
<dbReference type="AlphaFoldDB" id="A0AAJ0HX36"/>
<feature type="region of interest" description="Disordered" evidence="1">
    <location>
        <begin position="66"/>
        <end position="146"/>
    </location>
</feature>